<evidence type="ECO:0000256" key="9">
    <source>
        <dbReference type="ARBA" id="ARBA00023125"/>
    </source>
</evidence>
<comment type="subcellular location">
    <subcellularLocation>
        <location evidence="1">Cytoplasm</location>
    </subcellularLocation>
</comment>
<organism evidence="15 16">
    <name type="scientific">Marinobacterium iners DSM 11526</name>
    <dbReference type="NCBI Taxonomy" id="1122198"/>
    <lineage>
        <taxon>Bacteria</taxon>
        <taxon>Pseudomonadati</taxon>
        <taxon>Pseudomonadota</taxon>
        <taxon>Gammaproteobacteria</taxon>
        <taxon>Oceanospirillales</taxon>
        <taxon>Oceanospirillaceae</taxon>
        <taxon>Marinobacterium</taxon>
    </lineage>
</organism>
<feature type="domain" description="ABC transporter" evidence="14">
    <location>
        <begin position="441"/>
        <end position="743"/>
    </location>
</feature>
<dbReference type="PANTHER" id="PTHR43152">
    <property type="entry name" value="UVRABC SYSTEM PROTEIN A"/>
    <property type="match status" value="1"/>
</dbReference>
<dbReference type="GO" id="GO:0005524">
    <property type="term" value="F:ATP binding"/>
    <property type="evidence" value="ECO:0007669"/>
    <property type="project" value="UniProtKB-KW"/>
</dbReference>
<keyword evidence="5" id="KW-0227">DNA damage</keyword>
<evidence type="ECO:0000259" key="14">
    <source>
        <dbReference type="PROSITE" id="PS50893"/>
    </source>
</evidence>
<dbReference type="STRING" id="1122198.SAMN02745729_105163"/>
<accession>A0A1H4CV71</accession>
<evidence type="ECO:0000256" key="11">
    <source>
        <dbReference type="ARBA" id="ARBA00038000"/>
    </source>
</evidence>
<evidence type="ECO:0000256" key="10">
    <source>
        <dbReference type="ARBA" id="ARBA00023204"/>
    </source>
</evidence>
<dbReference type="PROSITE" id="PS00211">
    <property type="entry name" value="ABC_TRANSPORTER_1"/>
    <property type="match status" value="1"/>
</dbReference>
<dbReference type="GO" id="GO:0016887">
    <property type="term" value="F:ATP hydrolysis activity"/>
    <property type="evidence" value="ECO:0007669"/>
    <property type="project" value="InterPro"/>
</dbReference>
<sequence length="754" mass="82305">MTDLPMRIIRARTNNLKNVTLDIPKYQVIAFTGVSGSGKSSLLFDTIAAESQRQLAETYSTFIRHRLPHFGQPDADRLENLPASIVIDQRKLRGNARSTVGTVTEIYALLRLLFSRIGKPTIGESSLFSFNNPHGMCPQCQGLGTVRTIDENALFDRTRSLEDGAIRFPGFEPSSWRWKRYALSGFFDTTKPLECYSDGEWQRLTVEEGTPVTAPRPGWPKTTTYEGVLPRLRRSFLEREESELSDIEREALSRVTKSGSCPACNGGRLNPAALSCRIAGHNIADCSAMEASDLLVFLRSIDEPEMQPVLSSMTEKLESMIDIGLNYLSLDRGTAGLSGGESQRIKMIRHLGSSLSDIAYIFDEPSIGLHARDVRHLGELLIRLRDKGNSVLMVEHDPDLISIADQVIDMGPQAGQSGGEVVCQGTVAELREAETATGQSLRKQHRINTTPRTPSGWINISHQSLFNVQDLSTDIPLGVMTVVAGVAGSGKSTLTNRILPALRPDVVVIDQTELRGSSRSTPASYLGALSDIRRVFARQSGKPAGLFSNNGAGACPICKGRGVVRTDLAFLDTVESVCEVCDGSGYSAEARAIRVKGHAIDEIMRLRAPDVLQLFDDKPEIRDKMARMQQVGLGYLQIGQRLSTLSGGERQRLKLAKELGLSGRIYVFDEPTSGLHMQDTEHLIQLFGSLTEQGITLIIVEHNLDMIAAADHVIEMGPGAGKYGGDIIYQGAPAGLQTEPTSVTGPFLAGYLKN</sequence>
<reference evidence="16" key="1">
    <citation type="submission" date="2016-10" db="EMBL/GenBank/DDBJ databases">
        <authorList>
            <person name="Varghese N."/>
            <person name="Submissions S."/>
        </authorList>
    </citation>
    <scope>NUCLEOTIDE SEQUENCE [LARGE SCALE GENOMIC DNA]</scope>
    <source>
        <strain evidence="16">DSM 11526</strain>
    </source>
</reference>
<gene>
    <name evidence="15" type="ORF">SAMN02745729_105163</name>
</gene>
<keyword evidence="8" id="KW-0267">Excision nuclease</keyword>
<keyword evidence="6" id="KW-0228">DNA excision</keyword>
<keyword evidence="2" id="KW-0963">Cytoplasm</keyword>
<keyword evidence="10" id="KW-0234">DNA repair</keyword>
<dbReference type="GO" id="GO:0006281">
    <property type="term" value="P:DNA repair"/>
    <property type="evidence" value="ECO:0007669"/>
    <property type="project" value="UniProtKB-KW"/>
</dbReference>
<evidence type="ECO:0000256" key="8">
    <source>
        <dbReference type="ARBA" id="ARBA00022881"/>
    </source>
</evidence>
<evidence type="ECO:0000256" key="4">
    <source>
        <dbReference type="ARBA" id="ARBA00022741"/>
    </source>
</evidence>
<dbReference type="PROSITE" id="PS50893">
    <property type="entry name" value="ABC_TRANSPORTER_2"/>
    <property type="match status" value="1"/>
</dbReference>
<dbReference type="CDD" id="cd03270">
    <property type="entry name" value="ABC_UvrA_I"/>
    <property type="match status" value="1"/>
</dbReference>
<evidence type="ECO:0000256" key="3">
    <source>
        <dbReference type="ARBA" id="ARBA00022737"/>
    </source>
</evidence>
<evidence type="ECO:0000256" key="12">
    <source>
        <dbReference type="ARBA" id="ARBA00039316"/>
    </source>
</evidence>
<evidence type="ECO:0000256" key="13">
    <source>
        <dbReference type="ARBA" id="ARBA00042156"/>
    </source>
</evidence>
<comment type="similarity">
    <text evidence="11">Belongs to the ABC transporter superfamily. UvrA family.</text>
</comment>
<dbReference type="RefSeq" id="WP_091825550.1">
    <property type="nucleotide sequence ID" value="NZ_FNRJ01000005.1"/>
</dbReference>
<dbReference type="InterPro" id="IPR017871">
    <property type="entry name" value="ABC_transporter-like_CS"/>
</dbReference>
<protein>
    <recommendedName>
        <fullName evidence="12">UvrABC system protein A</fullName>
    </recommendedName>
    <alternativeName>
        <fullName evidence="13">Excinuclease ABC subunit A</fullName>
    </alternativeName>
</protein>
<dbReference type="GO" id="GO:0005737">
    <property type="term" value="C:cytoplasm"/>
    <property type="evidence" value="ECO:0007669"/>
    <property type="project" value="UniProtKB-SubCell"/>
</dbReference>
<dbReference type="GO" id="GO:0003677">
    <property type="term" value="F:DNA binding"/>
    <property type="evidence" value="ECO:0007669"/>
    <property type="project" value="UniProtKB-KW"/>
</dbReference>
<proteinExistence type="inferred from homology"/>
<evidence type="ECO:0000256" key="2">
    <source>
        <dbReference type="ARBA" id="ARBA00022490"/>
    </source>
</evidence>
<evidence type="ECO:0000256" key="6">
    <source>
        <dbReference type="ARBA" id="ARBA00022769"/>
    </source>
</evidence>
<dbReference type="AlphaFoldDB" id="A0A1H4CV71"/>
<name>A0A1H4CV71_9GAMM</name>
<keyword evidence="4" id="KW-0547">Nucleotide-binding</keyword>
<keyword evidence="16" id="KW-1185">Reference proteome</keyword>
<evidence type="ECO:0000313" key="15">
    <source>
        <dbReference type="EMBL" id="SEA64216.1"/>
    </source>
</evidence>
<dbReference type="Proteomes" id="UP000242469">
    <property type="component" value="Unassembled WGS sequence"/>
</dbReference>
<keyword evidence="9" id="KW-0238">DNA-binding</keyword>
<dbReference type="Pfam" id="PF00005">
    <property type="entry name" value="ABC_tran"/>
    <property type="match status" value="1"/>
</dbReference>
<evidence type="ECO:0000256" key="5">
    <source>
        <dbReference type="ARBA" id="ARBA00022763"/>
    </source>
</evidence>
<keyword evidence="7" id="KW-0067">ATP-binding</keyword>
<dbReference type="GO" id="GO:0004518">
    <property type="term" value="F:nuclease activity"/>
    <property type="evidence" value="ECO:0007669"/>
    <property type="project" value="UniProtKB-KW"/>
</dbReference>
<evidence type="ECO:0000256" key="7">
    <source>
        <dbReference type="ARBA" id="ARBA00022840"/>
    </source>
</evidence>
<dbReference type="Gene3D" id="1.10.8.280">
    <property type="entry name" value="ABC transporter ATPase domain-like"/>
    <property type="match status" value="1"/>
</dbReference>
<evidence type="ECO:0000313" key="16">
    <source>
        <dbReference type="Proteomes" id="UP000242469"/>
    </source>
</evidence>
<dbReference type="PANTHER" id="PTHR43152:SF3">
    <property type="entry name" value="UVRABC SYSTEM PROTEIN A"/>
    <property type="match status" value="1"/>
</dbReference>
<keyword evidence="3" id="KW-0677">Repeat</keyword>
<evidence type="ECO:0000256" key="1">
    <source>
        <dbReference type="ARBA" id="ARBA00004496"/>
    </source>
</evidence>
<dbReference type="SUPFAM" id="SSF52540">
    <property type="entry name" value="P-loop containing nucleoside triphosphate hydrolases"/>
    <property type="match status" value="2"/>
</dbReference>
<dbReference type="Gene3D" id="3.40.50.300">
    <property type="entry name" value="P-loop containing nucleotide triphosphate hydrolases"/>
    <property type="match status" value="3"/>
</dbReference>
<dbReference type="Gene3D" id="1.20.1580.10">
    <property type="entry name" value="ABC transporter ATPase like domain"/>
    <property type="match status" value="2"/>
</dbReference>
<dbReference type="InterPro" id="IPR003439">
    <property type="entry name" value="ABC_transporter-like_ATP-bd"/>
</dbReference>
<dbReference type="InterPro" id="IPR003593">
    <property type="entry name" value="AAA+_ATPase"/>
</dbReference>
<dbReference type="EMBL" id="FNRJ01000005">
    <property type="protein sequence ID" value="SEA64216.1"/>
    <property type="molecule type" value="Genomic_DNA"/>
</dbReference>
<dbReference type="OrthoDB" id="9809851at2"/>
<dbReference type="SMART" id="SM00382">
    <property type="entry name" value="AAA"/>
    <property type="match status" value="2"/>
</dbReference>
<dbReference type="InterPro" id="IPR027417">
    <property type="entry name" value="P-loop_NTPase"/>
</dbReference>